<dbReference type="AlphaFoldDB" id="A0A075R8N2"/>
<proteinExistence type="predicted"/>
<reference evidence="2 3" key="1">
    <citation type="journal article" date="2011" name="J. Bacteriol.">
        <title>Genome sequence of Brevibacillus laterosporus LMG 15441, a pathogen of invertebrates.</title>
        <authorList>
            <person name="Djukic M."/>
            <person name="Poehlein A."/>
            <person name="Thurmer A."/>
            <person name="Daniel R."/>
        </authorList>
    </citation>
    <scope>NUCLEOTIDE SEQUENCE [LARGE SCALE GENOMIC DNA]</scope>
    <source>
        <strain evidence="2 3">LMG 15441</strain>
    </source>
</reference>
<dbReference type="Proteomes" id="UP000005850">
    <property type="component" value="Chromosome"/>
</dbReference>
<dbReference type="eggNOG" id="ENOG5032XV6">
    <property type="taxonomic scope" value="Bacteria"/>
</dbReference>
<feature type="signal peptide" evidence="1">
    <location>
        <begin position="1"/>
        <end position="26"/>
    </location>
</feature>
<accession>A0A075R8N2</accession>
<organism evidence="2 3">
    <name type="scientific">Brevibacillus laterosporus LMG 15441</name>
    <dbReference type="NCBI Taxonomy" id="1042163"/>
    <lineage>
        <taxon>Bacteria</taxon>
        <taxon>Bacillati</taxon>
        <taxon>Bacillota</taxon>
        <taxon>Bacilli</taxon>
        <taxon>Bacillales</taxon>
        <taxon>Paenibacillaceae</taxon>
        <taxon>Brevibacillus</taxon>
    </lineage>
</organism>
<evidence type="ECO:0000313" key="2">
    <source>
        <dbReference type="EMBL" id="AIG25920.1"/>
    </source>
</evidence>
<dbReference type="HOGENOM" id="CLU_961967_0_0_9"/>
<dbReference type="EMBL" id="CP007806">
    <property type="protein sequence ID" value="AIG25920.1"/>
    <property type="molecule type" value="Genomic_DNA"/>
</dbReference>
<dbReference type="KEGG" id="blr:BRLA_c015960"/>
<sequence>MKLRSLASRFLLLLLLFSLPSSQAHAAQEGPWTVAFTQHIQTWMKKLEEKDSQFKAWKQASIEIQALGPGSHEWLVTIKEKDKPLGYMIVTESQETANQVTPEFVLMEYGLGEYTLFDQKLAPKDAKAELYYDGFTSYWRIPTADTHEYIDAKSGEKFPSRLKPDPSVMHRIARQKLVDKEAQLTLSRTLLSTETDPFSRIDWLTARVNRPTTPKQELTYLLTQKPNEPIVITADLFEKEVMAPFTIGTVHLWDNEPYIGVWDSGLRFLPYSYIEQVGSIVHTSSNHVK</sequence>
<dbReference type="STRING" id="1042163.BRLA_c015960"/>
<name>A0A075R8N2_BRELA</name>
<dbReference type="RefSeq" id="WP_003337990.1">
    <property type="nucleotide sequence ID" value="NZ_CP007806.1"/>
</dbReference>
<feature type="chain" id="PRO_5001709253" evidence="1">
    <location>
        <begin position="27"/>
        <end position="289"/>
    </location>
</feature>
<evidence type="ECO:0000313" key="3">
    <source>
        <dbReference type="Proteomes" id="UP000005850"/>
    </source>
</evidence>
<keyword evidence="3" id="KW-1185">Reference proteome</keyword>
<evidence type="ECO:0000256" key="1">
    <source>
        <dbReference type="SAM" id="SignalP"/>
    </source>
</evidence>
<gene>
    <name evidence="2" type="ORF">BRLA_c015960</name>
</gene>
<protein>
    <submittedName>
        <fullName evidence="2">Uncharacterized protein</fullName>
    </submittedName>
</protein>
<keyword evidence="1" id="KW-0732">Signal</keyword>